<proteinExistence type="predicted"/>
<organism evidence="1 2">
    <name type="scientific">Chitinophaga dinghuensis</name>
    <dbReference type="NCBI Taxonomy" id="1539050"/>
    <lineage>
        <taxon>Bacteria</taxon>
        <taxon>Pseudomonadati</taxon>
        <taxon>Bacteroidota</taxon>
        <taxon>Chitinophagia</taxon>
        <taxon>Chitinophagales</taxon>
        <taxon>Chitinophagaceae</taxon>
        <taxon>Chitinophaga</taxon>
    </lineage>
</organism>
<evidence type="ECO:0000313" key="1">
    <source>
        <dbReference type="EMBL" id="RAJ87698.1"/>
    </source>
</evidence>
<reference evidence="1 2" key="1">
    <citation type="submission" date="2018-06" db="EMBL/GenBank/DDBJ databases">
        <title>Genomic Encyclopedia of Archaeal and Bacterial Type Strains, Phase II (KMG-II): from individual species to whole genera.</title>
        <authorList>
            <person name="Goeker M."/>
        </authorList>
    </citation>
    <scope>NUCLEOTIDE SEQUENCE [LARGE SCALE GENOMIC DNA]</scope>
    <source>
        <strain evidence="1 2">DSM 29821</strain>
    </source>
</reference>
<name>A0A327WC48_9BACT</name>
<gene>
    <name evidence="1" type="ORF">CLV59_101459</name>
</gene>
<protein>
    <submittedName>
        <fullName evidence="1">Uncharacterized protein</fullName>
    </submittedName>
</protein>
<accession>A0A327WC48</accession>
<dbReference type="AlphaFoldDB" id="A0A327WC48"/>
<keyword evidence="2" id="KW-1185">Reference proteome</keyword>
<dbReference type="Proteomes" id="UP000249819">
    <property type="component" value="Unassembled WGS sequence"/>
</dbReference>
<dbReference type="EMBL" id="QLMA01000001">
    <property type="protein sequence ID" value="RAJ87698.1"/>
    <property type="molecule type" value="Genomic_DNA"/>
</dbReference>
<sequence>MSNNQENEDVIFDPLDDLCFQSNPLSKKERFYLPLVYRFREATGRFPLCSPRKRKLHNWSRKNGKHRNGIGVHVESSMPLGLHIKQVNALYVFTELA</sequence>
<dbReference type="RefSeq" id="WP_111590372.1">
    <property type="nucleotide sequence ID" value="NZ_QLMA01000001.1"/>
</dbReference>
<comment type="caution">
    <text evidence="1">The sequence shown here is derived from an EMBL/GenBank/DDBJ whole genome shotgun (WGS) entry which is preliminary data.</text>
</comment>
<evidence type="ECO:0000313" key="2">
    <source>
        <dbReference type="Proteomes" id="UP000249819"/>
    </source>
</evidence>